<gene>
    <name evidence="1" type="ORF">TKK_008521</name>
</gene>
<reference evidence="1 2" key="1">
    <citation type="journal article" date="2024" name="bioRxiv">
        <title>A reference genome for Trichogramma kaykai: A tiny desert-dwelling parasitoid wasp with competing sex-ratio distorters.</title>
        <authorList>
            <person name="Culotta J."/>
            <person name="Lindsey A.R."/>
        </authorList>
    </citation>
    <scope>NUCLEOTIDE SEQUENCE [LARGE SCALE GENOMIC DNA]</scope>
    <source>
        <strain evidence="1 2">KSX58</strain>
    </source>
</reference>
<comment type="caution">
    <text evidence="1">The sequence shown here is derived from an EMBL/GenBank/DDBJ whole genome shotgun (WGS) entry which is preliminary data.</text>
</comment>
<organism evidence="1 2">
    <name type="scientific">Trichogramma kaykai</name>
    <dbReference type="NCBI Taxonomy" id="54128"/>
    <lineage>
        <taxon>Eukaryota</taxon>
        <taxon>Metazoa</taxon>
        <taxon>Ecdysozoa</taxon>
        <taxon>Arthropoda</taxon>
        <taxon>Hexapoda</taxon>
        <taxon>Insecta</taxon>
        <taxon>Pterygota</taxon>
        <taxon>Neoptera</taxon>
        <taxon>Endopterygota</taxon>
        <taxon>Hymenoptera</taxon>
        <taxon>Apocrita</taxon>
        <taxon>Proctotrupomorpha</taxon>
        <taxon>Chalcidoidea</taxon>
        <taxon>Trichogrammatidae</taxon>
        <taxon>Trichogramma</taxon>
    </lineage>
</organism>
<name>A0ABD2WXS2_9HYME</name>
<dbReference type="AlphaFoldDB" id="A0ABD2WXS2"/>
<proteinExistence type="predicted"/>
<sequence>MIVPAETMSEPELCIGSWARKLMIVCAEKHAMLVARRARARGSTVQARTKRLVPTNQNTREAVTKSFKALSDHRIFGCGELCPVSTDQCNALGHDLPLCLLAILLKQF</sequence>
<dbReference type="EMBL" id="JBJJXI010000061">
    <property type="protein sequence ID" value="KAL3397772.1"/>
    <property type="molecule type" value="Genomic_DNA"/>
</dbReference>
<evidence type="ECO:0000313" key="2">
    <source>
        <dbReference type="Proteomes" id="UP001627154"/>
    </source>
</evidence>
<dbReference type="Proteomes" id="UP001627154">
    <property type="component" value="Unassembled WGS sequence"/>
</dbReference>
<keyword evidence="2" id="KW-1185">Reference proteome</keyword>
<protein>
    <submittedName>
        <fullName evidence="1">Uncharacterized protein</fullName>
    </submittedName>
</protein>
<accession>A0ABD2WXS2</accession>
<evidence type="ECO:0000313" key="1">
    <source>
        <dbReference type="EMBL" id="KAL3397772.1"/>
    </source>
</evidence>